<feature type="binding site" evidence="12">
    <location>
        <position position="403"/>
    </location>
    <ligand>
        <name>ATP</name>
        <dbReference type="ChEBI" id="CHEBI:30616"/>
    </ligand>
</feature>
<evidence type="ECO:0000256" key="11">
    <source>
        <dbReference type="ARBA" id="ARBA00023180"/>
    </source>
</evidence>
<evidence type="ECO:0000256" key="4">
    <source>
        <dbReference type="ARBA" id="ARBA00022692"/>
    </source>
</evidence>
<keyword evidence="5" id="KW-0732">Signal</keyword>
<evidence type="ECO:0000256" key="3">
    <source>
        <dbReference type="ARBA" id="ARBA00022679"/>
    </source>
</evidence>
<keyword evidence="3" id="KW-0808">Transferase</keyword>
<dbReference type="Gene3D" id="3.30.200.20">
    <property type="entry name" value="Phosphorylase Kinase, domain 1"/>
    <property type="match status" value="1"/>
</dbReference>
<dbReference type="Pfam" id="PF14380">
    <property type="entry name" value="WAK_assoc"/>
    <property type="match status" value="1"/>
</dbReference>
<dbReference type="Gene3D" id="1.10.510.10">
    <property type="entry name" value="Transferase(Phosphotransferase) domain 1"/>
    <property type="match status" value="1"/>
</dbReference>
<dbReference type="InterPro" id="IPR000719">
    <property type="entry name" value="Prot_kinase_dom"/>
</dbReference>
<comment type="subcellular location">
    <subcellularLocation>
        <location evidence="1">Membrane</location>
        <topology evidence="1">Single-pass type I membrane protein</topology>
    </subcellularLocation>
</comment>
<dbReference type="FunFam" id="3.30.200.20:FF:000178">
    <property type="entry name" value="serine/threonine-protein kinase PBS1-like"/>
    <property type="match status" value="1"/>
</dbReference>
<dbReference type="InterPro" id="IPR025287">
    <property type="entry name" value="WAK_GUB"/>
</dbReference>
<keyword evidence="11" id="KW-0325">Glycoprotein</keyword>
<evidence type="ECO:0000313" key="16">
    <source>
        <dbReference type="Proteomes" id="UP000283530"/>
    </source>
</evidence>
<reference evidence="15 16" key="1">
    <citation type="journal article" date="2019" name="Nat. Plants">
        <title>Stout camphor tree genome fills gaps in understanding of flowering plant genome evolution.</title>
        <authorList>
            <person name="Chaw S.M."/>
            <person name="Liu Y.C."/>
            <person name="Wu Y.W."/>
            <person name="Wang H.Y."/>
            <person name="Lin C.I."/>
            <person name="Wu C.S."/>
            <person name="Ke H.M."/>
            <person name="Chang L.Y."/>
            <person name="Hsu C.Y."/>
            <person name="Yang H.T."/>
            <person name="Sudianto E."/>
            <person name="Hsu M.H."/>
            <person name="Wu K.P."/>
            <person name="Wang L.N."/>
            <person name="Leebens-Mack J.H."/>
            <person name="Tsai I.J."/>
        </authorList>
    </citation>
    <scope>NUCLEOTIDE SEQUENCE [LARGE SCALE GENOMIC DNA]</scope>
    <source>
        <strain evidence="16">cv. Chaw 1501</strain>
        <tissue evidence="15">Young leaves</tissue>
    </source>
</reference>
<keyword evidence="7 15" id="KW-0418">Kinase</keyword>
<dbReference type="OrthoDB" id="544400at2759"/>
<dbReference type="InterPro" id="IPR011009">
    <property type="entry name" value="Kinase-like_dom_sf"/>
</dbReference>
<dbReference type="SMART" id="SM00220">
    <property type="entry name" value="S_TKc"/>
    <property type="match status" value="1"/>
</dbReference>
<dbReference type="EMBL" id="QPKB01000010">
    <property type="protein sequence ID" value="RWR93855.1"/>
    <property type="molecule type" value="Genomic_DNA"/>
</dbReference>
<keyword evidence="4 13" id="KW-0812">Transmembrane</keyword>
<dbReference type="GO" id="GO:0030247">
    <property type="term" value="F:polysaccharide binding"/>
    <property type="evidence" value="ECO:0007669"/>
    <property type="project" value="InterPro"/>
</dbReference>
<evidence type="ECO:0000256" key="6">
    <source>
        <dbReference type="ARBA" id="ARBA00022741"/>
    </source>
</evidence>
<accession>A0A3S3R1H1</accession>
<protein>
    <submittedName>
        <fullName evidence="15">Rust resistance kinase Lr10-like protein</fullName>
    </submittedName>
</protein>
<dbReference type="SUPFAM" id="SSF56112">
    <property type="entry name" value="Protein kinase-like (PK-like)"/>
    <property type="match status" value="1"/>
</dbReference>
<evidence type="ECO:0000256" key="5">
    <source>
        <dbReference type="ARBA" id="ARBA00022729"/>
    </source>
</evidence>
<dbReference type="GO" id="GO:0005524">
    <property type="term" value="F:ATP binding"/>
    <property type="evidence" value="ECO:0007669"/>
    <property type="project" value="UniProtKB-UniRule"/>
</dbReference>
<keyword evidence="8 12" id="KW-0067">ATP-binding</keyword>
<dbReference type="AlphaFoldDB" id="A0A3S3R1H1"/>
<keyword evidence="10 13" id="KW-0472">Membrane</keyword>
<feature type="transmembrane region" description="Helical" evidence="13">
    <location>
        <begin position="12"/>
        <end position="32"/>
    </location>
</feature>
<evidence type="ECO:0000256" key="9">
    <source>
        <dbReference type="ARBA" id="ARBA00022989"/>
    </source>
</evidence>
<keyword evidence="2" id="KW-0723">Serine/threonine-protein kinase</keyword>
<keyword evidence="16" id="KW-1185">Reference proteome</keyword>
<dbReference type="STRING" id="337451.A0A3S3R1H1"/>
<dbReference type="PROSITE" id="PS00107">
    <property type="entry name" value="PROTEIN_KINASE_ATP"/>
    <property type="match status" value="1"/>
</dbReference>
<evidence type="ECO:0000313" key="15">
    <source>
        <dbReference type="EMBL" id="RWR93855.1"/>
    </source>
</evidence>
<dbReference type="PROSITE" id="PS00108">
    <property type="entry name" value="PROTEIN_KINASE_ST"/>
    <property type="match status" value="1"/>
</dbReference>
<sequence>MAAPAIPTHPTSLPLFPSVVSIIIIIIFFFFFPSLSQSSDSPYDTCTPFDCGNIRNITFPFSSSSSFTTSDLSCGPPDYKISCDASSGASITLSDRPYQLKSLSPFPENIMVVSDLPLVSNIASFACKSIQNLSLPSSQIAPLTVPQWGTYLKFYRCPLVPDIPLEKFVQPVHVYGDCKDDVRLYLVRNLSEEFPIAPSGCLYFKVPVLLTSLIANNLTLRSTSSSTTMIKELNRTVLMDVLGKGFSLQWPDVGDCSDCSGKGGRCGFQRDSAASNMGSGKVKCLYRETGTGSSKSSSKRQIIIGTTVTSAFVVLVIVAFLTFKFRHKATSILNKDYFKSKRSKENDRNMVEFINNYRSTLVAKYSYSDIYKMTNGFKDKLGEGGYGNVFKGKLADGRLVAAKMLEKLHDNGQDFVNEVATIGTIHHVNVIRLLGFCWEGSRRALVYEFMPNGSLGDLISKEDAAHFIGWPKLLEIALGIAHGIDYLHQGCDTRILHLDIKPHNVLLDENYDPKISDFGLAKSYSRMQNVVSITNAKGTIGYIAPEMFLRNLGGVSHKSDVYSYGMLLLEMVGGKKSVKVKVEYSSSTYFPNWMYNQLEQDSEMEIIDSIVEEDLDIAKKMVMVGLWCVQLNPSDRPTMSRVAEMLTGSVEGIEMPPKPFLFSPPRSQAGHVVSVTENYSNDMPLMFDST</sequence>
<evidence type="ECO:0000256" key="8">
    <source>
        <dbReference type="ARBA" id="ARBA00022840"/>
    </source>
</evidence>
<dbReference type="PROSITE" id="PS50011">
    <property type="entry name" value="PROTEIN_KINASE_DOM"/>
    <property type="match status" value="1"/>
</dbReference>
<dbReference type="InterPro" id="IPR032872">
    <property type="entry name" value="WAK_assoc_C"/>
</dbReference>
<dbReference type="InterPro" id="IPR008271">
    <property type="entry name" value="Ser/Thr_kinase_AS"/>
</dbReference>
<feature type="domain" description="Protein kinase" evidence="14">
    <location>
        <begin position="375"/>
        <end position="661"/>
    </location>
</feature>
<dbReference type="InterPro" id="IPR017441">
    <property type="entry name" value="Protein_kinase_ATP_BS"/>
</dbReference>
<dbReference type="FunFam" id="1.10.510.10:FF:000590">
    <property type="entry name" value="PR5-like receptor kinase"/>
    <property type="match status" value="1"/>
</dbReference>
<organism evidence="15 16">
    <name type="scientific">Cinnamomum micranthum f. kanehirae</name>
    <dbReference type="NCBI Taxonomy" id="337451"/>
    <lineage>
        <taxon>Eukaryota</taxon>
        <taxon>Viridiplantae</taxon>
        <taxon>Streptophyta</taxon>
        <taxon>Embryophyta</taxon>
        <taxon>Tracheophyta</taxon>
        <taxon>Spermatophyta</taxon>
        <taxon>Magnoliopsida</taxon>
        <taxon>Magnoliidae</taxon>
        <taxon>Laurales</taxon>
        <taxon>Lauraceae</taxon>
        <taxon>Cinnamomum</taxon>
    </lineage>
</organism>
<evidence type="ECO:0000256" key="7">
    <source>
        <dbReference type="ARBA" id="ARBA00022777"/>
    </source>
</evidence>
<dbReference type="InterPro" id="IPR045874">
    <property type="entry name" value="LRK10/LRL21-25-like"/>
</dbReference>
<comment type="caution">
    <text evidence="15">The sequence shown here is derived from an EMBL/GenBank/DDBJ whole genome shotgun (WGS) entry which is preliminary data.</text>
</comment>
<dbReference type="GO" id="GO:0004674">
    <property type="term" value="F:protein serine/threonine kinase activity"/>
    <property type="evidence" value="ECO:0007669"/>
    <property type="project" value="UniProtKB-KW"/>
</dbReference>
<feature type="transmembrane region" description="Helical" evidence="13">
    <location>
        <begin position="302"/>
        <end position="323"/>
    </location>
</feature>
<dbReference type="PANTHER" id="PTHR27009">
    <property type="entry name" value="RUST RESISTANCE KINASE LR10-RELATED"/>
    <property type="match status" value="1"/>
</dbReference>
<keyword evidence="6 12" id="KW-0547">Nucleotide-binding</keyword>
<evidence type="ECO:0000256" key="2">
    <source>
        <dbReference type="ARBA" id="ARBA00022527"/>
    </source>
</evidence>
<evidence type="ECO:0000256" key="12">
    <source>
        <dbReference type="PROSITE-ProRule" id="PRU10141"/>
    </source>
</evidence>
<dbReference type="GO" id="GO:0016020">
    <property type="term" value="C:membrane"/>
    <property type="evidence" value="ECO:0007669"/>
    <property type="project" value="UniProtKB-SubCell"/>
</dbReference>
<evidence type="ECO:0000259" key="14">
    <source>
        <dbReference type="PROSITE" id="PS50011"/>
    </source>
</evidence>
<dbReference type="Proteomes" id="UP000283530">
    <property type="component" value="Unassembled WGS sequence"/>
</dbReference>
<evidence type="ECO:0000256" key="1">
    <source>
        <dbReference type="ARBA" id="ARBA00004479"/>
    </source>
</evidence>
<name>A0A3S3R1H1_9MAGN</name>
<dbReference type="Pfam" id="PF13947">
    <property type="entry name" value="GUB_WAK_bind"/>
    <property type="match status" value="1"/>
</dbReference>
<gene>
    <name evidence="15" type="ORF">CKAN_02313100</name>
</gene>
<keyword evidence="9 13" id="KW-1133">Transmembrane helix</keyword>
<proteinExistence type="predicted"/>
<dbReference type="Pfam" id="PF00069">
    <property type="entry name" value="Pkinase"/>
    <property type="match status" value="1"/>
</dbReference>
<evidence type="ECO:0000256" key="13">
    <source>
        <dbReference type="SAM" id="Phobius"/>
    </source>
</evidence>
<evidence type="ECO:0000256" key="10">
    <source>
        <dbReference type="ARBA" id="ARBA00023136"/>
    </source>
</evidence>